<evidence type="ECO:0000313" key="2">
    <source>
        <dbReference type="EMBL" id="MBB5787189.1"/>
    </source>
</evidence>
<organism evidence="2 3">
    <name type="scientific">Jiangella mangrovi</name>
    <dbReference type="NCBI Taxonomy" id="1524084"/>
    <lineage>
        <taxon>Bacteria</taxon>
        <taxon>Bacillati</taxon>
        <taxon>Actinomycetota</taxon>
        <taxon>Actinomycetes</taxon>
        <taxon>Jiangellales</taxon>
        <taxon>Jiangellaceae</taxon>
        <taxon>Jiangella</taxon>
    </lineage>
</organism>
<dbReference type="InterPro" id="IPR051162">
    <property type="entry name" value="T4SS_component"/>
</dbReference>
<dbReference type="Proteomes" id="UP000542813">
    <property type="component" value="Unassembled WGS sequence"/>
</dbReference>
<reference evidence="2 3" key="1">
    <citation type="submission" date="2020-08" db="EMBL/GenBank/DDBJ databases">
        <title>Sequencing the genomes of 1000 actinobacteria strains.</title>
        <authorList>
            <person name="Klenk H.-P."/>
        </authorList>
    </citation>
    <scope>NUCLEOTIDE SEQUENCE [LARGE SCALE GENOMIC DNA]</scope>
    <source>
        <strain evidence="2 3">DSM 102122</strain>
    </source>
</reference>
<name>A0A7W9GNL9_9ACTN</name>
<feature type="compositionally biased region" description="Basic and acidic residues" evidence="1">
    <location>
        <begin position="862"/>
        <end position="883"/>
    </location>
</feature>
<dbReference type="Gene3D" id="3.40.50.300">
    <property type="entry name" value="P-loop containing nucleotide triphosphate hydrolases"/>
    <property type="match status" value="2"/>
</dbReference>
<dbReference type="AlphaFoldDB" id="A0A7W9GNL9"/>
<dbReference type="RefSeq" id="WP_184821090.1">
    <property type="nucleotide sequence ID" value="NZ_JACHMM010000001.1"/>
</dbReference>
<dbReference type="PANTHER" id="PTHR30121">
    <property type="entry name" value="UNCHARACTERIZED PROTEIN YJGR-RELATED"/>
    <property type="match status" value="1"/>
</dbReference>
<evidence type="ECO:0000256" key="1">
    <source>
        <dbReference type="SAM" id="MobiDB-lite"/>
    </source>
</evidence>
<dbReference type="EMBL" id="JACHMM010000001">
    <property type="protein sequence ID" value="MBB5787189.1"/>
    <property type="molecule type" value="Genomic_DNA"/>
</dbReference>
<dbReference type="PANTHER" id="PTHR30121:SF6">
    <property type="entry name" value="SLR6007 PROTEIN"/>
    <property type="match status" value="1"/>
</dbReference>
<protein>
    <recommendedName>
        <fullName evidence="4">ATP-binding protein</fullName>
    </recommendedName>
</protein>
<accession>A0A7W9GNL9</accession>
<evidence type="ECO:0000313" key="3">
    <source>
        <dbReference type="Proteomes" id="UP000542813"/>
    </source>
</evidence>
<feature type="region of interest" description="Disordered" evidence="1">
    <location>
        <begin position="831"/>
        <end position="883"/>
    </location>
</feature>
<dbReference type="Pfam" id="PF12846">
    <property type="entry name" value="AAA_10"/>
    <property type="match status" value="1"/>
</dbReference>
<dbReference type="SUPFAM" id="SSF52540">
    <property type="entry name" value="P-loop containing nucleoside triphosphate hydrolases"/>
    <property type="match status" value="1"/>
</dbReference>
<gene>
    <name evidence="2" type="ORF">HD601_001764</name>
</gene>
<dbReference type="InterPro" id="IPR027417">
    <property type="entry name" value="P-loop_NTPase"/>
</dbReference>
<evidence type="ECO:0008006" key="4">
    <source>
        <dbReference type="Google" id="ProtNLM"/>
    </source>
</evidence>
<sequence>MRSPARAMAGHLIWSRGGTVWATWRLQALPYGFRPDKDKHGVRAAHQALLRALPGEALLVGACAALDPAAIVERMITGIPLEHCPEWAAECEATLDTLDDLALGQRTFWLSVPLRNRGRFGNLGESFHAAVDDFRDQLALPRAGISPAELKVRTEQARKIELGIPAVFRPRPASVAQLVWLYQHTLQRGLFADMDLPETRADHEAAVVPRHGVLWPDALIDEGGQSELDRRQLKNWNPLRRKYVKITQPDQPDAVSYQGLLALADTPADGMVFPGGEYLGRVDDAGLDVDWAVRLHTRTREEVIARNRRAVANLNDQFLQQEGQLTTGMHAIERSARDLAEYEALLSADDLEVEVEATVIFCVAGRTGEQVMEQAKELQAFYGASGFKLTHPLGNQEDLWWAMLPGTPLAKSVREFAQITTSHSFSASVPVVTCDVGDNKGTLLGLNISTGQTGVVHHDPAGATTRLDVSGSLAIAGELGAGKSVALKKIAADTVDRGGRFIALDRTESGEWVTMARALTTPTVVSVVDPTMSMDPLRVFDRHTGSRVAQSFLTPLLNVSPTSERGVLLSEVLEVGYLARHGIRGLGDLTKHLLESCTLDGAYELGRLMNVFARKEFGRVIFDTSLPPVELSDRAIVFWTRTLELPDRDELQHAHLFEQMKLEKIFGRAMYALMASMGRQVCFGDRSELALFIVDEAHHVTASPEGEREITVFVRDGRKHQAAVALGSHDPESDFGDATLRGLIPTRILMRHRDKTLARRGLKWLDLDPDDESLVALITEHTSPVGPDGVPEMRRGEALMRDALGNVARIKVMPPSRPERFEAMKTSPPEVVIGQRHPGAGMLGRATAPSGAGELAGGDGDSGGRRPELEAGRSDHAVGSRPA</sequence>
<keyword evidence="3" id="KW-1185">Reference proteome</keyword>
<comment type="caution">
    <text evidence="2">The sequence shown here is derived from an EMBL/GenBank/DDBJ whole genome shotgun (WGS) entry which is preliminary data.</text>
</comment>
<proteinExistence type="predicted"/>